<evidence type="ECO:0000313" key="2">
    <source>
        <dbReference type="Proteomes" id="UP000011988"/>
    </source>
</evidence>
<dbReference type="EMBL" id="ANIK01000003">
    <property type="protein sequence ID" value="EMJ98179.1"/>
    <property type="molecule type" value="Genomic_DNA"/>
</dbReference>
<reference evidence="1 2" key="1">
    <citation type="submission" date="2013-01" db="EMBL/GenBank/DDBJ databases">
        <authorList>
            <person name="Harkins D.M."/>
            <person name="Durkin A.S."/>
            <person name="Brinkac L.M."/>
            <person name="Haft D.H."/>
            <person name="Selengut J.D."/>
            <person name="Sanka R."/>
            <person name="DePew J."/>
            <person name="Purushe J."/>
            <person name="Galloway R.L."/>
            <person name="Vinetz J.M."/>
            <person name="Sutton G.G."/>
            <person name="Nierman W.C."/>
            <person name="Fouts D.E."/>
        </authorList>
    </citation>
    <scope>NUCLEOTIDE SEQUENCE [LARGE SCALE GENOMIC DNA]</scope>
    <source>
        <strain evidence="1 2">79601</strain>
    </source>
</reference>
<protein>
    <submittedName>
        <fullName evidence="1">Uncharacterized protein</fullName>
    </submittedName>
</protein>
<comment type="caution">
    <text evidence="1">The sequence shown here is derived from an EMBL/GenBank/DDBJ whole genome shotgun (WGS) entry which is preliminary data.</text>
</comment>
<gene>
    <name evidence="1" type="ORF">LEP1GSC194_2428</name>
</gene>
<proteinExistence type="predicted"/>
<dbReference type="PATRIC" id="fig|1218565.3.peg.115"/>
<evidence type="ECO:0000313" key="1">
    <source>
        <dbReference type="EMBL" id="EMJ98179.1"/>
    </source>
</evidence>
<accession>M6D2J5</accession>
<name>M6D2J5_9LEPT</name>
<organism evidence="1 2">
    <name type="scientific">Leptospira alstonii serovar Sichuan str. 79601</name>
    <dbReference type="NCBI Taxonomy" id="1218565"/>
    <lineage>
        <taxon>Bacteria</taxon>
        <taxon>Pseudomonadati</taxon>
        <taxon>Spirochaetota</taxon>
        <taxon>Spirochaetia</taxon>
        <taxon>Leptospirales</taxon>
        <taxon>Leptospiraceae</taxon>
        <taxon>Leptospira</taxon>
    </lineage>
</organism>
<sequence>MKQLLLALKFPKLYFFNDFTAQKNGFSEIGKYYIINSNYIKSLK</sequence>
<dbReference type="AlphaFoldDB" id="M6D2J5"/>
<dbReference type="Proteomes" id="UP000011988">
    <property type="component" value="Unassembled WGS sequence"/>
</dbReference>